<dbReference type="Proteomes" id="UP001062846">
    <property type="component" value="Chromosome 13"/>
</dbReference>
<dbReference type="EMBL" id="CM046400">
    <property type="protein sequence ID" value="KAI8525970.1"/>
    <property type="molecule type" value="Genomic_DNA"/>
</dbReference>
<gene>
    <name evidence="1" type="ORF">RHMOL_Rhmol13G0271800</name>
</gene>
<keyword evidence="2" id="KW-1185">Reference proteome</keyword>
<evidence type="ECO:0000313" key="2">
    <source>
        <dbReference type="Proteomes" id="UP001062846"/>
    </source>
</evidence>
<proteinExistence type="predicted"/>
<comment type="caution">
    <text evidence="1">The sequence shown here is derived from an EMBL/GenBank/DDBJ whole genome shotgun (WGS) entry which is preliminary data.</text>
</comment>
<protein>
    <submittedName>
        <fullName evidence="1">Uncharacterized protein</fullName>
    </submittedName>
</protein>
<sequence>MATPITLFFLLTVASMLSNFSDSMVNENSEGDALIAFKQSLSDPTNALKNWDQNLVDPCTWNFVTCNAANQVTQLYICPLLSLSLSLSVIFGLGISKPSWSLSSSTWEPAIPTIPGYVNNTNVVEQSNTRTRSPPAPGDANTPIPFKNMGTPSLGLCRLFFLLPIVATLSCLF</sequence>
<organism evidence="1 2">
    <name type="scientific">Rhododendron molle</name>
    <name type="common">Chinese azalea</name>
    <name type="synonym">Azalea mollis</name>
    <dbReference type="NCBI Taxonomy" id="49168"/>
    <lineage>
        <taxon>Eukaryota</taxon>
        <taxon>Viridiplantae</taxon>
        <taxon>Streptophyta</taxon>
        <taxon>Embryophyta</taxon>
        <taxon>Tracheophyta</taxon>
        <taxon>Spermatophyta</taxon>
        <taxon>Magnoliopsida</taxon>
        <taxon>eudicotyledons</taxon>
        <taxon>Gunneridae</taxon>
        <taxon>Pentapetalae</taxon>
        <taxon>asterids</taxon>
        <taxon>Ericales</taxon>
        <taxon>Ericaceae</taxon>
        <taxon>Ericoideae</taxon>
        <taxon>Rhodoreae</taxon>
        <taxon>Rhododendron</taxon>
    </lineage>
</organism>
<evidence type="ECO:0000313" key="1">
    <source>
        <dbReference type="EMBL" id="KAI8525970.1"/>
    </source>
</evidence>
<accession>A0ACC0LB63</accession>
<reference evidence="1" key="1">
    <citation type="submission" date="2022-02" db="EMBL/GenBank/DDBJ databases">
        <title>Plant Genome Project.</title>
        <authorList>
            <person name="Zhang R.-G."/>
        </authorList>
    </citation>
    <scope>NUCLEOTIDE SEQUENCE</scope>
    <source>
        <strain evidence="1">AT1</strain>
    </source>
</reference>
<name>A0ACC0LB63_RHOML</name>